<dbReference type="GO" id="GO:0051295">
    <property type="term" value="P:establishment of meiotic spindle localization"/>
    <property type="evidence" value="ECO:0007669"/>
    <property type="project" value="TreeGrafter"/>
</dbReference>
<dbReference type="InterPro" id="IPR036872">
    <property type="entry name" value="CH_dom_sf"/>
</dbReference>
<evidence type="ECO:0000256" key="2">
    <source>
        <dbReference type="ARBA" id="ARBA00022490"/>
    </source>
</evidence>
<dbReference type="PANTHER" id="PTHR22706:SF1">
    <property type="entry name" value="ASSEMBLY FACTOR FOR SPINDLE MICROTUBULES"/>
    <property type="match status" value="1"/>
</dbReference>
<feature type="domain" description="Calponin-homology (CH)" evidence="5">
    <location>
        <begin position="245"/>
        <end position="377"/>
    </location>
</feature>
<dbReference type="GO" id="GO:0007051">
    <property type="term" value="P:spindle organization"/>
    <property type="evidence" value="ECO:0007669"/>
    <property type="project" value="TreeGrafter"/>
</dbReference>
<dbReference type="Pfam" id="PF00307">
    <property type="entry name" value="CH"/>
    <property type="match status" value="1"/>
</dbReference>
<dbReference type="PROSITE" id="PS50096">
    <property type="entry name" value="IQ"/>
    <property type="match status" value="3"/>
</dbReference>
<comment type="subcellular location">
    <subcellularLocation>
        <location evidence="1">Cytoplasm</location>
    </subcellularLocation>
</comment>
<dbReference type="GO" id="GO:0000278">
    <property type="term" value="P:mitotic cell cycle"/>
    <property type="evidence" value="ECO:0007669"/>
    <property type="project" value="TreeGrafter"/>
</dbReference>
<evidence type="ECO:0000256" key="1">
    <source>
        <dbReference type="ARBA" id="ARBA00004496"/>
    </source>
</evidence>
<keyword evidence="3" id="KW-0677">Repeat</keyword>
<dbReference type="STRING" id="7168.A0A182NAD0"/>
<dbReference type="InterPro" id="IPR001715">
    <property type="entry name" value="CH_dom"/>
</dbReference>
<dbReference type="Gene3D" id="1.20.5.190">
    <property type="match status" value="1"/>
</dbReference>
<evidence type="ECO:0000313" key="7">
    <source>
        <dbReference type="Proteomes" id="UP000075884"/>
    </source>
</evidence>
<dbReference type="SMART" id="SM00033">
    <property type="entry name" value="CH"/>
    <property type="match status" value="1"/>
</dbReference>
<keyword evidence="7" id="KW-1185">Reference proteome</keyword>
<reference evidence="6" key="2">
    <citation type="submission" date="2020-05" db="UniProtKB">
        <authorList>
            <consortium name="EnsemblMetazoa"/>
        </authorList>
    </citation>
    <scope>IDENTIFICATION</scope>
    <source>
        <strain evidence="6">WRAIR2</strain>
    </source>
</reference>
<evidence type="ECO:0000256" key="4">
    <source>
        <dbReference type="ARBA" id="ARBA00022860"/>
    </source>
</evidence>
<dbReference type="PANTHER" id="PTHR22706">
    <property type="entry name" value="ASSEMBLY FACTOR FOR SPINDLE MICROTUBULES"/>
    <property type="match status" value="1"/>
</dbReference>
<reference evidence="7" key="1">
    <citation type="submission" date="2013-03" db="EMBL/GenBank/DDBJ databases">
        <title>The Genome Sequence of Anopheles dirus WRAIR2.</title>
        <authorList>
            <consortium name="The Broad Institute Genomics Platform"/>
            <person name="Neafsey D.E."/>
            <person name="Walton C."/>
            <person name="Walker B."/>
            <person name="Young S.K."/>
            <person name="Zeng Q."/>
            <person name="Gargeya S."/>
            <person name="Fitzgerald M."/>
            <person name="Haas B."/>
            <person name="Abouelleil A."/>
            <person name="Allen A.W."/>
            <person name="Alvarado L."/>
            <person name="Arachchi H.M."/>
            <person name="Berlin A.M."/>
            <person name="Chapman S.B."/>
            <person name="Gainer-Dewar J."/>
            <person name="Goldberg J."/>
            <person name="Griggs A."/>
            <person name="Gujja S."/>
            <person name="Hansen M."/>
            <person name="Howarth C."/>
            <person name="Imamovic A."/>
            <person name="Ireland A."/>
            <person name="Larimer J."/>
            <person name="McCowan C."/>
            <person name="Murphy C."/>
            <person name="Pearson M."/>
            <person name="Poon T.W."/>
            <person name="Priest M."/>
            <person name="Roberts A."/>
            <person name="Saif S."/>
            <person name="Shea T."/>
            <person name="Sisk P."/>
            <person name="Sykes S."/>
            <person name="Wortman J."/>
            <person name="Nusbaum C."/>
            <person name="Birren B."/>
        </authorList>
    </citation>
    <scope>NUCLEOTIDE SEQUENCE [LARGE SCALE GENOMIC DNA]</scope>
    <source>
        <strain evidence="7">WRAIR2</strain>
    </source>
</reference>
<name>A0A182NAD0_9DIPT</name>
<evidence type="ECO:0000256" key="3">
    <source>
        <dbReference type="ARBA" id="ARBA00022737"/>
    </source>
</evidence>
<dbReference type="GO" id="GO:0005516">
    <property type="term" value="F:calmodulin binding"/>
    <property type="evidence" value="ECO:0007669"/>
    <property type="project" value="UniProtKB-KW"/>
</dbReference>
<dbReference type="PROSITE" id="PS50021">
    <property type="entry name" value="CH"/>
    <property type="match status" value="1"/>
</dbReference>
<keyword evidence="2" id="KW-0963">Cytoplasm</keyword>
<dbReference type="InterPro" id="IPR000048">
    <property type="entry name" value="IQ_motif_EF-hand-BS"/>
</dbReference>
<dbReference type="InterPro" id="IPR051185">
    <property type="entry name" value="ASPM"/>
</dbReference>
<dbReference type="GO" id="GO:0000922">
    <property type="term" value="C:spindle pole"/>
    <property type="evidence" value="ECO:0007669"/>
    <property type="project" value="TreeGrafter"/>
</dbReference>
<dbReference type="AlphaFoldDB" id="A0A182NAD0"/>
<sequence length="912" mass="107090">MTPVNPDPFAATATCDPFQSKMVWLDRRADEFELNMKKWLNALVSIPVDPDTEPTQPLDVGKLFDEVKSKELTLAPTKELIACKYYRYKLGSLRSAGIALYRSEEVAAPLRRVALQVEKQLLTLRTDRSLHLDLVLQQNILDLLLCFNPLWLRLGLEVVYGEQIELQPNRDVVGLSAFIIHRLFRDRQLEACNAQSYKLSTAYAEHMQKFTLRTVLCLLLFLDTAKRRKLIKHNPCLFERSAPYKETREILVRFSSNLVSGVGDITKHLRRVGYTLSHKQRFLDEYDYAFEDLAVDLRDGVRLTRVVEFILLREDLSPRLSVPPTARVQKIHNVNLALGALEQAEFRIAGDITARDISDGHREQTMSLLWQIVQMFRAPKLESAAIAIINRRVEEKRCVRREAAARTIQAAVRRRFVRARYEAIRLYVRNYSAQRLAARRCGAVVRIQQWWRAVRVVRQTRERYLLWQKSALVLQRSYRRFALARKLLAVAGAISAIRAEAKHRDRLASIIQRCFKSFVIRRRLQAVVPGILAISRRDALRNRSAAIIQSHWRMKATRTEFLRARSATLCIQRRWRECMEAGSTRNQFVLMRRSAIVLQRHARGWMQMRQDRRRYERTRQLIVQVQHLWRATMAMRTERSCYATLRRVTIAVQRRYRARLATRQAVQRYVTLRYVTSRLQRRYRANRAMAEQRRLFCRLRVAALCLQRCYRARLSMRAARAAYATVRCAIVKIQVHYRATVRMRPARARFLALRRSAVIVQVRFRAILAGRLARRRYEATRRTVIALQRSWRARLSERKRRAEAARCVQAWWRGAHYRKRFQNAVLRKIAQRMVASRRLARLQPANRLGNIHRLCMRFLQNPFSSTESVRILQQLERTSRLVPHILINDAIFLGVFCYETMAQSIRSEVDKI</sequence>
<dbReference type="Proteomes" id="UP000075884">
    <property type="component" value="Unassembled WGS sequence"/>
</dbReference>
<evidence type="ECO:0000313" key="6">
    <source>
        <dbReference type="EnsemblMetazoa" id="ADIR004606-PA"/>
    </source>
</evidence>
<organism evidence="6 7">
    <name type="scientific">Anopheles dirus</name>
    <dbReference type="NCBI Taxonomy" id="7168"/>
    <lineage>
        <taxon>Eukaryota</taxon>
        <taxon>Metazoa</taxon>
        <taxon>Ecdysozoa</taxon>
        <taxon>Arthropoda</taxon>
        <taxon>Hexapoda</taxon>
        <taxon>Insecta</taxon>
        <taxon>Pterygota</taxon>
        <taxon>Neoptera</taxon>
        <taxon>Endopterygota</taxon>
        <taxon>Diptera</taxon>
        <taxon>Nematocera</taxon>
        <taxon>Culicoidea</taxon>
        <taxon>Culicidae</taxon>
        <taxon>Anophelinae</taxon>
        <taxon>Anopheles</taxon>
    </lineage>
</organism>
<evidence type="ECO:0000259" key="5">
    <source>
        <dbReference type="PROSITE" id="PS50021"/>
    </source>
</evidence>
<proteinExistence type="predicted"/>
<dbReference type="SMART" id="SM00015">
    <property type="entry name" value="IQ"/>
    <property type="match status" value="8"/>
</dbReference>
<dbReference type="CDD" id="cd21223">
    <property type="entry name" value="CH_ASPM_rpt1"/>
    <property type="match status" value="1"/>
</dbReference>
<dbReference type="SUPFAM" id="SSF47576">
    <property type="entry name" value="Calponin-homology domain, CH-domain"/>
    <property type="match status" value="1"/>
</dbReference>
<dbReference type="VEuPathDB" id="VectorBase:ADIR004606"/>
<dbReference type="Gene3D" id="1.10.418.10">
    <property type="entry name" value="Calponin-like domain"/>
    <property type="match status" value="1"/>
</dbReference>
<dbReference type="EnsemblMetazoa" id="ADIR004606-RA">
    <property type="protein sequence ID" value="ADIR004606-PA"/>
    <property type="gene ID" value="ADIR004606"/>
</dbReference>
<protein>
    <recommendedName>
        <fullName evidence="5">Calponin-homology (CH) domain-containing protein</fullName>
    </recommendedName>
</protein>
<dbReference type="GO" id="GO:0005737">
    <property type="term" value="C:cytoplasm"/>
    <property type="evidence" value="ECO:0007669"/>
    <property type="project" value="UniProtKB-SubCell"/>
</dbReference>
<accession>A0A182NAD0</accession>
<keyword evidence="4" id="KW-0112">Calmodulin-binding</keyword>